<evidence type="ECO:0000256" key="1">
    <source>
        <dbReference type="ARBA" id="ARBA00022679"/>
    </source>
</evidence>
<name>M0C023_9EURY</name>
<evidence type="ECO:0000313" key="3">
    <source>
        <dbReference type="EMBL" id="ELZ15294.1"/>
    </source>
</evidence>
<reference evidence="3 4" key="1">
    <citation type="journal article" date="2014" name="PLoS Genet.">
        <title>Phylogenetically driven sequencing of extremely halophilic archaea reveals strategies for static and dynamic osmo-response.</title>
        <authorList>
            <person name="Becker E.A."/>
            <person name="Seitzer P.M."/>
            <person name="Tritt A."/>
            <person name="Larsen D."/>
            <person name="Krusor M."/>
            <person name="Yao A.I."/>
            <person name="Wu D."/>
            <person name="Madern D."/>
            <person name="Eisen J.A."/>
            <person name="Darling A.E."/>
            <person name="Facciotti M.T."/>
        </authorList>
    </citation>
    <scope>NUCLEOTIDE SEQUENCE [LARGE SCALE GENOMIC DNA]</scope>
    <source>
        <strain evidence="3 4">JCM 13891</strain>
    </source>
</reference>
<accession>M0C023</accession>
<dbReference type="RefSeq" id="WP_008896049.1">
    <property type="nucleotide sequence ID" value="NZ_AOIS01000058.1"/>
</dbReference>
<dbReference type="InterPro" id="IPR029063">
    <property type="entry name" value="SAM-dependent_MTases_sf"/>
</dbReference>
<sequence length="291" mass="31610">MTSDESKADSPREAALNEHYGATDLGDEILVALEAAGKDVDALTRDDIASFDEFHIRGREATREVADLAGVEARSRVLDVGCGIGGPARTLASEFGCDVVGIDIVEEYCRAATLFTDRVGLTDTVRFQRGNALDLPFEDEAFDVVWFEHTLLNVEATGAAVEEAGRVCRPGGTLALYEICAGSGGEPVFPVPWSSDGSLSYLDPPERLREIVLDRGFDEIAWRDVTEPSLEWFRNVVESMRSRPADAPPPLGLNLLMGAETPVKAANVVRNLEEDRIAVVQGVYERVSEVP</sequence>
<feature type="domain" description="Methyltransferase type 11" evidence="2">
    <location>
        <begin position="78"/>
        <end position="175"/>
    </location>
</feature>
<dbReference type="InterPro" id="IPR050447">
    <property type="entry name" value="Erg6_SMT_methyltransf"/>
</dbReference>
<dbReference type="Proteomes" id="UP000011657">
    <property type="component" value="Unassembled WGS sequence"/>
</dbReference>
<dbReference type="GO" id="GO:0008757">
    <property type="term" value="F:S-adenosylmethionine-dependent methyltransferase activity"/>
    <property type="evidence" value="ECO:0007669"/>
    <property type="project" value="InterPro"/>
</dbReference>
<dbReference type="PATRIC" id="fig|1227488.3.peg.3798"/>
<dbReference type="STRING" id="1227488.C477_18950"/>
<dbReference type="eggNOG" id="arCOG01792">
    <property type="taxonomic scope" value="Archaea"/>
</dbReference>
<dbReference type="PANTHER" id="PTHR44068:SF11">
    <property type="entry name" value="GERANYL DIPHOSPHATE 2-C-METHYLTRANSFERASE"/>
    <property type="match status" value="1"/>
</dbReference>
<dbReference type="SUPFAM" id="SSF53335">
    <property type="entry name" value="S-adenosyl-L-methionine-dependent methyltransferases"/>
    <property type="match status" value="1"/>
</dbReference>
<evidence type="ECO:0000259" key="2">
    <source>
        <dbReference type="Pfam" id="PF08241"/>
    </source>
</evidence>
<keyword evidence="3" id="KW-0489">Methyltransferase</keyword>
<evidence type="ECO:0000313" key="4">
    <source>
        <dbReference type="Proteomes" id="UP000011657"/>
    </source>
</evidence>
<dbReference type="CDD" id="cd02440">
    <property type="entry name" value="AdoMet_MTases"/>
    <property type="match status" value="1"/>
</dbReference>
<dbReference type="EMBL" id="AOIS01000058">
    <property type="protein sequence ID" value="ELZ15294.1"/>
    <property type="molecule type" value="Genomic_DNA"/>
</dbReference>
<dbReference type="InterPro" id="IPR013216">
    <property type="entry name" value="Methyltransf_11"/>
</dbReference>
<proteinExistence type="predicted"/>
<organism evidence="3 4">
    <name type="scientific">Haloterrigena salina JCM 13891</name>
    <dbReference type="NCBI Taxonomy" id="1227488"/>
    <lineage>
        <taxon>Archaea</taxon>
        <taxon>Methanobacteriati</taxon>
        <taxon>Methanobacteriota</taxon>
        <taxon>Stenosarchaea group</taxon>
        <taxon>Halobacteria</taxon>
        <taxon>Halobacteriales</taxon>
        <taxon>Natrialbaceae</taxon>
        <taxon>Haloterrigena</taxon>
    </lineage>
</organism>
<dbReference type="Pfam" id="PF08241">
    <property type="entry name" value="Methyltransf_11"/>
    <property type="match status" value="1"/>
</dbReference>
<dbReference type="OrthoDB" id="57427at2157"/>
<keyword evidence="1 3" id="KW-0808">Transferase</keyword>
<dbReference type="Gene3D" id="3.40.50.150">
    <property type="entry name" value="Vaccinia Virus protein VP39"/>
    <property type="match status" value="1"/>
</dbReference>
<comment type="caution">
    <text evidence="3">The sequence shown here is derived from an EMBL/GenBank/DDBJ whole genome shotgun (WGS) entry which is preliminary data.</text>
</comment>
<dbReference type="PANTHER" id="PTHR44068">
    <property type="entry name" value="ZGC:194242"/>
    <property type="match status" value="1"/>
</dbReference>
<dbReference type="AlphaFoldDB" id="M0C023"/>
<dbReference type="GO" id="GO:0032259">
    <property type="term" value="P:methylation"/>
    <property type="evidence" value="ECO:0007669"/>
    <property type="project" value="UniProtKB-KW"/>
</dbReference>
<protein>
    <submittedName>
        <fullName evidence="3">Methyltransferase type 11</fullName>
    </submittedName>
</protein>
<keyword evidence="4" id="KW-1185">Reference proteome</keyword>
<gene>
    <name evidence="3" type="ORF">C477_18950</name>
</gene>